<dbReference type="Gene3D" id="3.40.630.30">
    <property type="match status" value="1"/>
</dbReference>
<evidence type="ECO:0000313" key="2">
    <source>
        <dbReference type="EMBL" id="RUO32635.1"/>
    </source>
</evidence>
<name>A0A432WFW2_9GAMM</name>
<dbReference type="PROSITE" id="PS51186">
    <property type="entry name" value="GNAT"/>
    <property type="match status" value="1"/>
</dbReference>
<gene>
    <name evidence="2" type="ORF">CWE14_09420</name>
</gene>
<dbReference type="GO" id="GO:0016747">
    <property type="term" value="F:acyltransferase activity, transferring groups other than amino-acyl groups"/>
    <property type="evidence" value="ECO:0007669"/>
    <property type="project" value="InterPro"/>
</dbReference>
<organism evidence="2 3">
    <name type="scientific">Aliidiomarina soli</name>
    <dbReference type="NCBI Taxonomy" id="1928574"/>
    <lineage>
        <taxon>Bacteria</taxon>
        <taxon>Pseudomonadati</taxon>
        <taxon>Pseudomonadota</taxon>
        <taxon>Gammaproteobacteria</taxon>
        <taxon>Alteromonadales</taxon>
        <taxon>Idiomarinaceae</taxon>
        <taxon>Aliidiomarina</taxon>
    </lineage>
</organism>
<dbReference type="Pfam" id="PF13673">
    <property type="entry name" value="Acetyltransf_10"/>
    <property type="match status" value="1"/>
</dbReference>
<comment type="caution">
    <text evidence="2">The sequence shown here is derived from an EMBL/GenBank/DDBJ whole genome shotgun (WGS) entry which is preliminary data.</text>
</comment>
<feature type="domain" description="N-acetyltransferase" evidence="1">
    <location>
        <begin position="6"/>
        <end position="159"/>
    </location>
</feature>
<dbReference type="SUPFAM" id="SSF55729">
    <property type="entry name" value="Acyl-CoA N-acyltransferases (Nat)"/>
    <property type="match status" value="1"/>
</dbReference>
<evidence type="ECO:0000313" key="3">
    <source>
        <dbReference type="Proteomes" id="UP000287823"/>
    </source>
</evidence>
<dbReference type="AlphaFoldDB" id="A0A432WFW2"/>
<accession>A0A432WFW2</accession>
<dbReference type="Proteomes" id="UP000287823">
    <property type="component" value="Unassembled WGS sequence"/>
</dbReference>
<reference evidence="2 3" key="1">
    <citation type="journal article" date="2011" name="Front. Microbiol.">
        <title>Genomic signatures of strain selection and enhancement in Bacillus atrophaeus var. globigii, a historical biowarfare simulant.</title>
        <authorList>
            <person name="Gibbons H.S."/>
            <person name="Broomall S.M."/>
            <person name="McNew L.A."/>
            <person name="Daligault H."/>
            <person name="Chapman C."/>
            <person name="Bruce D."/>
            <person name="Karavis M."/>
            <person name="Krepps M."/>
            <person name="McGregor P.A."/>
            <person name="Hong C."/>
            <person name="Park K.H."/>
            <person name="Akmal A."/>
            <person name="Feldman A."/>
            <person name="Lin J.S."/>
            <person name="Chang W.E."/>
            <person name="Higgs B.W."/>
            <person name="Demirev P."/>
            <person name="Lindquist J."/>
            <person name="Liem A."/>
            <person name="Fochler E."/>
            <person name="Read T.D."/>
            <person name="Tapia R."/>
            <person name="Johnson S."/>
            <person name="Bishop-Lilly K.A."/>
            <person name="Detter C."/>
            <person name="Han C."/>
            <person name="Sozhamannan S."/>
            <person name="Rosenzweig C.N."/>
            <person name="Skowronski E.W."/>
        </authorList>
    </citation>
    <scope>NUCLEOTIDE SEQUENCE [LARGE SCALE GENOMIC DNA]</scope>
    <source>
        <strain evidence="2 3">Y4G10-17</strain>
    </source>
</reference>
<dbReference type="EMBL" id="PIPO01000004">
    <property type="protein sequence ID" value="RUO32635.1"/>
    <property type="molecule type" value="Genomic_DNA"/>
</dbReference>
<dbReference type="InterPro" id="IPR016181">
    <property type="entry name" value="Acyl_CoA_acyltransferase"/>
</dbReference>
<protein>
    <submittedName>
        <fullName evidence="2">GNAT family N-acetyltransferase</fullName>
    </submittedName>
</protein>
<keyword evidence="2" id="KW-0808">Transferase</keyword>
<dbReference type="InterPro" id="IPR000182">
    <property type="entry name" value="GNAT_dom"/>
</dbReference>
<dbReference type="CDD" id="cd04301">
    <property type="entry name" value="NAT_SF"/>
    <property type="match status" value="1"/>
</dbReference>
<keyword evidence="3" id="KW-1185">Reference proteome</keyword>
<proteinExistence type="predicted"/>
<sequence>MDWQLKTFNELSLADLYAVLALRQAVFVVEQNCPYQDADGEDQQALHLLSYENEQLIAYARIFHATGKTKTSLHGADADVHRIGRVIVAPHARGRQLGRVLMKKAMQVALSNSLSQQIVIGAQCYLLDFYRSLDFVCEGSEYLEDGIPHQDMRYIARAD</sequence>
<evidence type="ECO:0000259" key="1">
    <source>
        <dbReference type="PROSITE" id="PS51186"/>
    </source>
</evidence>